<dbReference type="GO" id="GO:0003677">
    <property type="term" value="F:DNA binding"/>
    <property type="evidence" value="ECO:0007669"/>
    <property type="project" value="InterPro"/>
</dbReference>
<dbReference type="Gene3D" id="1.10.10.2590">
    <property type="entry name" value="BEN domain"/>
    <property type="match status" value="1"/>
</dbReference>
<name>A0A9D4BG14_DREPO</name>
<organism evidence="2 3">
    <name type="scientific">Dreissena polymorpha</name>
    <name type="common">Zebra mussel</name>
    <name type="synonym">Mytilus polymorpha</name>
    <dbReference type="NCBI Taxonomy" id="45954"/>
    <lineage>
        <taxon>Eukaryota</taxon>
        <taxon>Metazoa</taxon>
        <taxon>Spiralia</taxon>
        <taxon>Lophotrochozoa</taxon>
        <taxon>Mollusca</taxon>
        <taxon>Bivalvia</taxon>
        <taxon>Autobranchia</taxon>
        <taxon>Heteroconchia</taxon>
        <taxon>Euheterodonta</taxon>
        <taxon>Imparidentia</taxon>
        <taxon>Neoheterodontei</taxon>
        <taxon>Myida</taxon>
        <taxon>Dreissenoidea</taxon>
        <taxon>Dreissenidae</taxon>
        <taxon>Dreissena</taxon>
    </lineage>
</organism>
<keyword evidence="3" id="KW-1185">Reference proteome</keyword>
<evidence type="ECO:0000259" key="1">
    <source>
        <dbReference type="PROSITE" id="PS51457"/>
    </source>
</evidence>
<gene>
    <name evidence="2" type="ORF">DPMN_080876</name>
</gene>
<dbReference type="Pfam" id="PF10523">
    <property type="entry name" value="BEN"/>
    <property type="match status" value="1"/>
</dbReference>
<dbReference type="InterPro" id="IPR018379">
    <property type="entry name" value="BEN_domain"/>
</dbReference>
<dbReference type="Proteomes" id="UP000828390">
    <property type="component" value="Unassembled WGS sequence"/>
</dbReference>
<reference evidence="2" key="1">
    <citation type="journal article" date="2019" name="bioRxiv">
        <title>The Genome of the Zebra Mussel, Dreissena polymorpha: A Resource for Invasive Species Research.</title>
        <authorList>
            <person name="McCartney M.A."/>
            <person name="Auch B."/>
            <person name="Kono T."/>
            <person name="Mallez S."/>
            <person name="Zhang Y."/>
            <person name="Obille A."/>
            <person name="Becker A."/>
            <person name="Abrahante J.E."/>
            <person name="Garbe J."/>
            <person name="Badalamenti J.P."/>
            <person name="Herman A."/>
            <person name="Mangelson H."/>
            <person name="Liachko I."/>
            <person name="Sullivan S."/>
            <person name="Sone E.D."/>
            <person name="Koren S."/>
            <person name="Silverstein K.A.T."/>
            <person name="Beckman K.B."/>
            <person name="Gohl D.M."/>
        </authorList>
    </citation>
    <scope>NUCLEOTIDE SEQUENCE</scope>
    <source>
        <strain evidence="2">Duluth1</strain>
        <tissue evidence="2">Whole animal</tissue>
    </source>
</reference>
<proteinExistence type="predicted"/>
<reference evidence="2" key="2">
    <citation type="submission" date="2020-11" db="EMBL/GenBank/DDBJ databases">
        <authorList>
            <person name="McCartney M.A."/>
            <person name="Auch B."/>
            <person name="Kono T."/>
            <person name="Mallez S."/>
            <person name="Becker A."/>
            <person name="Gohl D.M."/>
            <person name="Silverstein K.A.T."/>
            <person name="Koren S."/>
            <person name="Bechman K.B."/>
            <person name="Herman A."/>
            <person name="Abrahante J.E."/>
            <person name="Garbe J."/>
        </authorList>
    </citation>
    <scope>NUCLEOTIDE SEQUENCE</scope>
    <source>
        <strain evidence="2">Duluth1</strain>
        <tissue evidence="2">Whole animal</tissue>
    </source>
</reference>
<feature type="domain" description="BEN" evidence="1">
    <location>
        <begin position="1"/>
        <end position="81"/>
    </location>
</feature>
<protein>
    <recommendedName>
        <fullName evidence="1">BEN domain-containing protein</fullName>
    </recommendedName>
</protein>
<evidence type="ECO:0000313" key="3">
    <source>
        <dbReference type="Proteomes" id="UP000828390"/>
    </source>
</evidence>
<accession>A0A9D4BG14</accession>
<dbReference type="PROSITE" id="PS51457">
    <property type="entry name" value="BEN"/>
    <property type="match status" value="1"/>
</dbReference>
<sequence>MTISLLDVLFNREQLAKSSAKGSRKAHNASISTSCLPSVATLAVKHFVLNAFKKDNGEPCLSDSAFNDIINSKCATARRALTR</sequence>
<comment type="caution">
    <text evidence="2">The sequence shown here is derived from an EMBL/GenBank/DDBJ whole genome shotgun (WGS) entry which is preliminary data.</text>
</comment>
<dbReference type="EMBL" id="JAIWYP010000016">
    <property type="protein sequence ID" value="KAH3693444.1"/>
    <property type="molecule type" value="Genomic_DNA"/>
</dbReference>
<dbReference type="AlphaFoldDB" id="A0A9D4BG14"/>
<evidence type="ECO:0000313" key="2">
    <source>
        <dbReference type="EMBL" id="KAH3693444.1"/>
    </source>
</evidence>